<dbReference type="Pfam" id="PF18937">
    <property type="entry name" value="DUF5685"/>
    <property type="match status" value="1"/>
</dbReference>
<dbReference type="InterPro" id="IPR043740">
    <property type="entry name" value="DUF5685"/>
</dbReference>
<dbReference type="EMBL" id="DVLW01000260">
    <property type="protein sequence ID" value="HIT95398.1"/>
    <property type="molecule type" value="Genomic_DNA"/>
</dbReference>
<dbReference type="Proteomes" id="UP000824160">
    <property type="component" value="Unassembled WGS sequence"/>
</dbReference>
<protein>
    <submittedName>
        <fullName evidence="1">Uncharacterized protein</fullName>
    </submittedName>
</protein>
<proteinExistence type="predicted"/>
<reference evidence="1" key="2">
    <citation type="journal article" date="2021" name="PeerJ">
        <title>Extensive microbial diversity within the chicken gut microbiome revealed by metagenomics and culture.</title>
        <authorList>
            <person name="Gilroy R."/>
            <person name="Ravi A."/>
            <person name="Getino M."/>
            <person name="Pursley I."/>
            <person name="Horton D.L."/>
            <person name="Alikhan N.F."/>
            <person name="Baker D."/>
            <person name="Gharbi K."/>
            <person name="Hall N."/>
            <person name="Watson M."/>
            <person name="Adriaenssens E.M."/>
            <person name="Foster-Nyarko E."/>
            <person name="Jarju S."/>
            <person name="Secka A."/>
            <person name="Antonio M."/>
            <person name="Oren A."/>
            <person name="Chaudhuri R.R."/>
            <person name="La Ragione R."/>
            <person name="Hildebrand F."/>
            <person name="Pallen M.J."/>
        </authorList>
    </citation>
    <scope>NUCLEOTIDE SEQUENCE</scope>
    <source>
        <strain evidence="1">ChiBcec7-5410</strain>
    </source>
</reference>
<evidence type="ECO:0000313" key="2">
    <source>
        <dbReference type="Proteomes" id="UP000824160"/>
    </source>
</evidence>
<reference evidence="1" key="1">
    <citation type="submission" date="2020-10" db="EMBL/GenBank/DDBJ databases">
        <authorList>
            <person name="Gilroy R."/>
        </authorList>
    </citation>
    <scope>NUCLEOTIDE SEQUENCE</scope>
    <source>
        <strain evidence="1">ChiBcec7-5410</strain>
    </source>
</reference>
<dbReference type="AlphaFoldDB" id="A0A9D1KRT9"/>
<sequence>FTCAAHPLRKHQRLKEEQHTLPYISGCVVSMVHAKVADNIADAKGLKSAAYRITLPLTARAGKKADSLFPVLAGVCQDMNRQQAVVEAAPDTSLDAAAEPSAHALSKMMTALSENPMEQRILERFGYLLGRWIYFVDALDDLDDDLKDNGFNPFLRKFQVTGEMTDEKKQQIHQYGRELLNITAAEMAAAYELLELKRFKSILDNIVYLGLTASMERVFSRKNKNPQSSEDLSPSSVSLT</sequence>
<evidence type="ECO:0000313" key="1">
    <source>
        <dbReference type="EMBL" id="HIT95398.1"/>
    </source>
</evidence>
<organism evidence="1 2">
    <name type="scientific">Candidatus Faecivivens stercoripullorum</name>
    <dbReference type="NCBI Taxonomy" id="2840805"/>
    <lineage>
        <taxon>Bacteria</taxon>
        <taxon>Bacillati</taxon>
        <taxon>Bacillota</taxon>
        <taxon>Clostridia</taxon>
        <taxon>Eubacteriales</taxon>
        <taxon>Oscillospiraceae</taxon>
        <taxon>Oscillospiraceae incertae sedis</taxon>
        <taxon>Candidatus Faecivivens</taxon>
    </lineage>
</organism>
<accession>A0A9D1KRT9</accession>
<comment type="caution">
    <text evidence="1">The sequence shown here is derived from an EMBL/GenBank/DDBJ whole genome shotgun (WGS) entry which is preliminary data.</text>
</comment>
<name>A0A9D1KRT9_9FIRM</name>
<feature type="non-terminal residue" evidence="1">
    <location>
        <position position="1"/>
    </location>
</feature>
<gene>
    <name evidence="1" type="ORF">IAC43_09445</name>
</gene>